<dbReference type="Gene3D" id="1.10.10.10">
    <property type="entry name" value="Winged helix-like DNA-binding domain superfamily/Winged helix DNA-binding domain"/>
    <property type="match status" value="1"/>
</dbReference>
<dbReference type="Pfam" id="PF00392">
    <property type="entry name" value="GntR"/>
    <property type="match status" value="1"/>
</dbReference>
<dbReference type="Proteomes" id="UP000229314">
    <property type="component" value="Chromosome"/>
</dbReference>
<reference evidence="6 8" key="2">
    <citation type="submission" date="2017-10" db="EMBL/GenBank/DDBJ databases">
        <title>Complete genome sequence of Paracoccus yeei TT13 isolated from human skin.</title>
        <authorList>
            <person name="Lee K."/>
            <person name="Lim J.Y."/>
            <person name="Hwang I."/>
        </authorList>
    </citation>
    <scope>NUCLEOTIDE SEQUENCE [LARGE SCALE GENOMIC DNA]</scope>
    <source>
        <strain evidence="6 8">TT13</strain>
    </source>
</reference>
<reference evidence="5" key="3">
    <citation type="submission" date="2017-12" db="EMBL/GenBank/DDBJ databases">
        <title>FDA dAtabase for Regulatory Grade micrObial Sequences (FDA-ARGOS): Supporting development and validation of Infectious Disease Dx tests.</title>
        <authorList>
            <person name="Campos J."/>
            <person name="Goldberg B."/>
            <person name="Tallon L."/>
            <person name="Sadzewicz L."/>
            <person name="Sengamalay N."/>
            <person name="Ott S."/>
            <person name="Godinez A."/>
            <person name="Nagaraj S."/>
            <person name="Vyas G."/>
            <person name="Aluvathingal J."/>
            <person name="Nadendla S."/>
            <person name="Geyer C."/>
            <person name="Nandy P."/>
            <person name="Hobson J."/>
            <person name="Sichtig H."/>
        </authorList>
    </citation>
    <scope>NUCLEOTIDE SEQUENCE</scope>
    <source>
        <strain evidence="5">FDAARGOS_252</strain>
    </source>
</reference>
<evidence type="ECO:0000256" key="2">
    <source>
        <dbReference type="ARBA" id="ARBA00023125"/>
    </source>
</evidence>
<dbReference type="PANTHER" id="PTHR44846">
    <property type="entry name" value="MANNOSYL-D-GLYCERATE TRANSPORT/METABOLISM SYSTEM REPRESSOR MNGR-RELATED"/>
    <property type="match status" value="1"/>
</dbReference>
<dbReference type="InterPro" id="IPR050679">
    <property type="entry name" value="Bact_HTH_transcr_reg"/>
</dbReference>
<dbReference type="AlphaFoldDB" id="A0A1V0GQU5"/>
<dbReference type="SUPFAM" id="SSF46785">
    <property type="entry name" value="Winged helix' DNA-binding domain"/>
    <property type="match status" value="1"/>
</dbReference>
<dbReference type="GO" id="GO:0003700">
    <property type="term" value="F:DNA-binding transcription factor activity"/>
    <property type="evidence" value="ECO:0007669"/>
    <property type="project" value="InterPro"/>
</dbReference>
<gene>
    <name evidence="5" type="ORF">A6J80_07460</name>
    <name evidence="6" type="ORF">PYTT13_02625</name>
</gene>
<evidence type="ECO:0000313" key="6">
    <source>
        <dbReference type="EMBL" id="ATQ54802.1"/>
    </source>
</evidence>
<dbReference type="EMBL" id="CP024422">
    <property type="protein sequence ID" value="ATQ54802.1"/>
    <property type="molecule type" value="Genomic_DNA"/>
</dbReference>
<dbReference type="InterPro" id="IPR011663">
    <property type="entry name" value="UTRA"/>
</dbReference>
<sequence length="249" mass="27675">MYESPSPSVPSSPVSLLGKKRKGMTWQAVQDIVLERIQSGVWAEGALIPTETELAAELQCARATVNRAMQALAETGVVERRRKVGTRVAIHPRVQLVRSLLRREIETAGREYGYRLISAQEDQPPPDVAAAMLLRTSETLLRSRSLFLGDGQPYCCEERWTNTYSAPGLKADVLETTSACEWLLGHVPLNRASTSLGVTLADDKLIAPALGVPVGDPVLMLERLEWLNNMPVSHYRRYFPPDHRFEGEV</sequence>
<evidence type="ECO:0000256" key="1">
    <source>
        <dbReference type="ARBA" id="ARBA00023015"/>
    </source>
</evidence>
<dbReference type="Gene3D" id="3.40.1410.10">
    <property type="entry name" value="Chorismate lyase-like"/>
    <property type="match status" value="1"/>
</dbReference>
<dbReference type="Pfam" id="PF07702">
    <property type="entry name" value="UTRA"/>
    <property type="match status" value="1"/>
</dbReference>
<protein>
    <submittedName>
        <fullName evidence="5">UTRA domain-containing protein</fullName>
    </submittedName>
    <submittedName>
        <fullName evidence="6">UbiC family transcriptional regulator</fullName>
    </submittedName>
</protein>
<organism evidence="5 7">
    <name type="scientific">Paracoccus yeei</name>
    <dbReference type="NCBI Taxonomy" id="147645"/>
    <lineage>
        <taxon>Bacteria</taxon>
        <taxon>Pseudomonadati</taxon>
        <taxon>Pseudomonadota</taxon>
        <taxon>Alphaproteobacteria</taxon>
        <taxon>Rhodobacterales</taxon>
        <taxon>Paracoccaceae</taxon>
        <taxon>Paracoccus</taxon>
    </lineage>
</organism>
<evidence type="ECO:0000256" key="3">
    <source>
        <dbReference type="ARBA" id="ARBA00023163"/>
    </source>
</evidence>
<dbReference type="InterPro" id="IPR036388">
    <property type="entry name" value="WH-like_DNA-bd_sf"/>
</dbReference>
<dbReference type="STRING" id="147645.A6J80_07460"/>
<dbReference type="PROSITE" id="PS50949">
    <property type="entry name" value="HTH_GNTR"/>
    <property type="match status" value="1"/>
</dbReference>
<dbReference type="GO" id="GO:0003677">
    <property type="term" value="F:DNA binding"/>
    <property type="evidence" value="ECO:0007669"/>
    <property type="project" value="UniProtKB-KW"/>
</dbReference>
<dbReference type="PRINTS" id="PR00035">
    <property type="entry name" value="HTHGNTR"/>
</dbReference>
<keyword evidence="2" id="KW-0238">DNA-binding</keyword>
<dbReference type="KEGG" id="pye:A6J80_07460"/>
<accession>A0A1V0GQU5</accession>
<keyword evidence="7" id="KW-1185">Reference proteome</keyword>
<dbReference type="EMBL" id="CP020442">
    <property type="protein sequence ID" value="ARC36234.1"/>
    <property type="molecule type" value="Genomic_DNA"/>
</dbReference>
<keyword evidence="3" id="KW-0804">Transcription</keyword>
<evidence type="ECO:0000313" key="5">
    <source>
        <dbReference type="EMBL" id="ARC36234.1"/>
    </source>
</evidence>
<proteinExistence type="predicted"/>
<keyword evidence="1" id="KW-0805">Transcription regulation</keyword>
<dbReference type="PANTHER" id="PTHR44846:SF16">
    <property type="entry name" value="TRANSCRIPTIONAL REGULATOR PHNF-RELATED"/>
    <property type="match status" value="1"/>
</dbReference>
<dbReference type="Proteomes" id="UP000191257">
    <property type="component" value="Chromosome"/>
</dbReference>
<dbReference type="SUPFAM" id="SSF64288">
    <property type="entry name" value="Chorismate lyase-like"/>
    <property type="match status" value="1"/>
</dbReference>
<name>A0A1V0GQU5_9RHOB</name>
<dbReference type="CDD" id="cd07377">
    <property type="entry name" value="WHTH_GntR"/>
    <property type="match status" value="1"/>
</dbReference>
<dbReference type="eggNOG" id="COG2188">
    <property type="taxonomic scope" value="Bacteria"/>
</dbReference>
<dbReference type="InterPro" id="IPR000524">
    <property type="entry name" value="Tscrpt_reg_HTH_GntR"/>
</dbReference>
<reference evidence="7" key="1">
    <citation type="submission" date="2017-03" db="EMBL/GenBank/DDBJ databases">
        <title>FDA dAtabase for Regulatory Grade micrObial Sequences (FDA-ARGOS): Supporting development and validation of Infectious Disease Dx tests.</title>
        <authorList>
            <person name="Campos J."/>
            <person name="Goldberg B."/>
            <person name="Tallon L."/>
            <person name="Sadzewicz L."/>
            <person name="Sengamalay N."/>
            <person name="Ott S."/>
            <person name="Godinez A."/>
            <person name="Nagaraj S."/>
            <person name="Vyas G."/>
            <person name="Aluvathingal J."/>
            <person name="Nadendla S."/>
            <person name="Geyer C."/>
            <person name="Nandy P."/>
            <person name="Hobson J."/>
            <person name="Sichtig H."/>
        </authorList>
    </citation>
    <scope>NUCLEOTIDE SEQUENCE [LARGE SCALE GENOMIC DNA]</scope>
    <source>
        <strain evidence="7">FDAARGOS_252</strain>
    </source>
</reference>
<dbReference type="InterPro" id="IPR028978">
    <property type="entry name" value="Chorismate_lyase_/UTRA_dom_sf"/>
</dbReference>
<evidence type="ECO:0000259" key="4">
    <source>
        <dbReference type="PROSITE" id="PS50949"/>
    </source>
</evidence>
<evidence type="ECO:0000313" key="8">
    <source>
        <dbReference type="Proteomes" id="UP000229314"/>
    </source>
</evidence>
<feature type="domain" description="HTH gntR-type" evidence="4">
    <location>
        <begin position="23"/>
        <end position="91"/>
    </location>
</feature>
<dbReference type="InterPro" id="IPR036390">
    <property type="entry name" value="WH_DNA-bd_sf"/>
</dbReference>
<dbReference type="SMART" id="SM00866">
    <property type="entry name" value="UTRA"/>
    <property type="match status" value="1"/>
</dbReference>
<dbReference type="SMART" id="SM00345">
    <property type="entry name" value="HTH_GNTR"/>
    <property type="match status" value="1"/>
</dbReference>
<evidence type="ECO:0000313" key="7">
    <source>
        <dbReference type="Proteomes" id="UP000191257"/>
    </source>
</evidence>